<evidence type="ECO:0000256" key="5">
    <source>
        <dbReference type="ARBA" id="ARBA00023136"/>
    </source>
</evidence>
<dbReference type="Pfam" id="PF02104">
    <property type="entry name" value="SURF1"/>
    <property type="match status" value="1"/>
</dbReference>
<dbReference type="PANTHER" id="PTHR23427">
    <property type="entry name" value="SURFEIT LOCUS PROTEIN"/>
    <property type="match status" value="1"/>
</dbReference>
<dbReference type="Proteomes" id="UP001201273">
    <property type="component" value="Unassembled WGS sequence"/>
</dbReference>
<gene>
    <name evidence="7" type="ORF">K6Y31_04855</name>
</gene>
<comment type="caution">
    <text evidence="6">Lacks conserved residue(s) required for the propagation of feature annotation.</text>
</comment>
<evidence type="ECO:0000256" key="1">
    <source>
        <dbReference type="ARBA" id="ARBA00004370"/>
    </source>
</evidence>
<keyword evidence="5 6" id="KW-0472">Membrane</keyword>
<feature type="transmembrane region" description="Helical" evidence="6">
    <location>
        <begin position="216"/>
        <end position="235"/>
    </location>
</feature>
<evidence type="ECO:0000256" key="3">
    <source>
        <dbReference type="ARBA" id="ARBA00022692"/>
    </source>
</evidence>
<dbReference type="InterPro" id="IPR002994">
    <property type="entry name" value="Surf1/Shy1"/>
</dbReference>
<keyword evidence="4 6" id="KW-1133">Transmembrane helix</keyword>
<dbReference type="PROSITE" id="PS50895">
    <property type="entry name" value="SURF1"/>
    <property type="match status" value="1"/>
</dbReference>
<evidence type="ECO:0000256" key="2">
    <source>
        <dbReference type="ARBA" id="ARBA00007165"/>
    </source>
</evidence>
<reference evidence="7 8" key="1">
    <citation type="journal article" date="2022" name="Environ. Microbiol. Rep.">
        <title>Eco-phylogenetic analyses reveal divergent evolution of vitamin B12 metabolism in the marine bacterial family 'Psychromonadaceae'.</title>
        <authorList>
            <person name="Jin X."/>
            <person name="Yang Y."/>
            <person name="Cao H."/>
            <person name="Gao B."/>
            <person name="Zhao Z."/>
        </authorList>
    </citation>
    <scope>NUCLEOTIDE SEQUENCE [LARGE SCALE GENOMIC DNA]</scope>
    <source>
        <strain evidence="7 8">MKS20</strain>
    </source>
</reference>
<keyword evidence="3 6" id="KW-0812">Transmembrane</keyword>
<dbReference type="InterPro" id="IPR045214">
    <property type="entry name" value="Surf1/Surf4"/>
</dbReference>
<sequence length="244" mass="27863">MHWRRISFLVLNLALIGLMIKAGFWQLDRATQKQAILDRGSQTQALADTDALWQQSAEELSLKTVQLIGEFDVSKIWLLDNKVHQGEVGYEVLLALTPSDSEQRDKRILVNLGWVSGLGDRQRWPDLSRLEAWQGTVAVAGLLHQPNLGFQLGDEPLSDTWPQRLQGLDMDKLTAFYQRQGWSLSPVVLRVDPDGDIGFVKEWPLITMMPAKHIGYAWQWFLMALVSTGLFIWFYRRGGLYAKK</sequence>
<keyword evidence="8" id="KW-1185">Reference proteome</keyword>
<comment type="similarity">
    <text evidence="2 6">Belongs to the SURF1 family.</text>
</comment>
<evidence type="ECO:0000313" key="8">
    <source>
        <dbReference type="Proteomes" id="UP001201273"/>
    </source>
</evidence>
<keyword evidence="6" id="KW-1003">Cell membrane</keyword>
<comment type="subcellular location">
    <subcellularLocation>
        <location evidence="6">Cell membrane</location>
        <topology evidence="6">Multi-pass membrane protein</topology>
    </subcellularLocation>
    <subcellularLocation>
        <location evidence="1">Membrane</location>
    </subcellularLocation>
</comment>
<proteinExistence type="inferred from homology"/>
<dbReference type="RefSeq" id="WP_233051720.1">
    <property type="nucleotide sequence ID" value="NZ_JAIMJA010000004.1"/>
</dbReference>
<organism evidence="7 8">
    <name type="scientific">Motilimonas cestriensis</name>
    <dbReference type="NCBI Taxonomy" id="2742685"/>
    <lineage>
        <taxon>Bacteria</taxon>
        <taxon>Pseudomonadati</taxon>
        <taxon>Pseudomonadota</taxon>
        <taxon>Gammaproteobacteria</taxon>
        <taxon>Alteromonadales</taxon>
        <taxon>Alteromonadales genera incertae sedis</taxon>
        <taxon>Motilimonas</taxon>
    </lineage>
</organism>
<evidence type="ECO:0000313" key="7">
    <source>
        <dbReference type="EMBL" id="MCE2594139.1"/>
    </source>
</evidence>
<evidence type="ECO:0000256" key="6">
    <source>
        <dbReference type="RuleBase" id="RU363076"/>
    </source>
</evidence>
<comment type="caution">
    <text evidence="7">The sequence shown here is derived from an EMBL/GenBank/DDBJ whole genome shotgun (WGS) entry which is preliminary data.</text>
</comment>
<name>A0ABS8W8K0_9GAMM</name>
<accession>A0ABS8W8K0</accession>
<dbReference type="EMBL" id="JAIMJA010000004">
    <property type="protein sequence ID" value="MCE2594139.1"/>
    <property type="molecule type" value="Genomic_DNA"/>
</dbReference>
<dbReference type="CDD" id="cd06662">
    <property type="entry name" value="SURF1"/>
    <property type="match status" value="1"/>
</dbReference>
<dbReference type="PANTHER" id="PTHR23427:SF2">
    <property type="entry name" value="SURFEIT LOCUS PROTEIN 1"/>
    <property type="match status" value="1"/>
</dbReference>
<protein>
    <recommendedName>
        <fullName evidence="6">SURF1-like protein</fullName>
    </recommendedName>
</protein>
<evidence type="ECO:0000256" key="4">
    <source>
        <dbReference type="ARBA" id="ARBA00022989"/>
    </source>
</evidence>